<dbReference type="Pfam" id="PF20180">
    <property type="entry name" value="UQCC2_CBP6"/>
    <property type="match status" value="1"/>
</dbReference>
<protein>
    <submittedName>
        <fullName evidence="1">Uncharacterized protein</fullName>
    </submittedName>
</protein>
<evidence type="ECO:0000313" key="1">
    <source>
        <dbReference type="EMBL" id="QPG95363.1"/>
    </source>
</evidence>
<dbReference type="EMBL" id="CP031386">
    <property type="protein sequence ID" value="QPG95363.1"/>
    <property type="molecule type" value="Genomic_DNA"/>
</dbReference>
<dbReference type="Proteomes" id="UP000594364">
    <property type="component" value="Chromosome 2"/>
</dbReference>
<dbReference type="PANTHER" id="PTHR28250">
    <property type="entry name" value="CYTOCHROME B PRE-MRNA-PROCESSING PROTEIN 6"/>
    <property type="match status" value="1"/>
</dbReference>
<dbReference type="OrthoDB" id="2107880at2759"/>
<accession>A0A7S9PTF1</accession>
<dbReference type="AlphaFoldDB" id="A0A7S9PTF1"/>
<dbReference type="GO" id="GO:0034551">
    <property type="term" value="P:mitochondrial respiratory chain complex III assembly"/>
    <property type="evidence" value="ECO:0007669"/>
    <property type="project" value="TreeGrafter"/>
</dbReference>
<sequence length="116" mass="14015">MSRSIARRIYVDAFAKWPKQDLRPDYQLQDVLRTAVEERYKSFKPEMEAEETLKARALQFLVQNKYNDRFKLRGPMLEPKSQPTYFHDLVREIEEAPRRTWLERLGKRLSGMIRLQ</sequence>
<organism evidence="1 2">
    <name type="scientific">Epichloe festucae (strain Fl1)</name>
    <dbReference type="NCBI Taxonomy" id="877507"/>
    <lineage>
        <taxon>Eukaryota</taxon>
        <taxon>Fungi</taxon>
        <taxon>Dikarya</taxon>
        <taxon>Ascomycota</taxon>
        <taxon>Pezizomycotina</taxon>
        <taxon>Sordariomycetes</taxon>
        <taxon>Hypocreomycetidae</taxon>
        <taxon>Hypocreales</taxon>
        <taxon>Clavicipitaceae</taxon>
        <taxon>Epichloe</taxon>
    </lineage>
</organism>
<dbReference type="GO" id="GO:0061671">
    <property type="term" value="C:Cbp3p-Cbp6 complex"/>
    <property type="evidence" value="ECO:0007669"/>
    <property type="project" value="InterPro"/>
</dbReference>
<gene>
    <name evidence="1" type="ORF">C2857_000280</name>
</gene>
<dbReference type="PANTHER" id="PTHR28250:SF1">
    <property type="entry name" value="CYTOCHROME B PRE-MRNA-PROCESSING PROTEIN 6"/>
    <property type="match status" value="1"/>
</dbReference>
<proteinExistence type="predicted"/>
<name>A0A7S9PTF1_EPIFF</name>
<keyword evidence="2" id="KW-1185">Reference proteome</keyword>
<dbReference type="InterPro" id="IPR037653">
    <property type="entry name" value="Cbp6"/>
</dbReference>
<dbReference type="GO" id="GO:0043022">
    <property type="term" value="F:ribosome binding"/>
    <property type="evidence" value="ECO:0007669"/>
    <property type="project" value="InterPro"/>
</dbReference>
<evidence type="ECO:0000313" key="2">
    <source>
        <dbReference type="Proteomes" id="UP000594364"/>
    </source>
</evidence>
<reference evidence="1 2" key="1">
    <citation type="journal article" date="2018" name="PLoS Genet.">
        <title>Repeat elements organise 3D genome structure and mediate transcription in the filamentous fungus Epichloe festucae.</title>
        <authorList>
            <person name="Winter D.J."/>
            <person name="Ganley A.R.D."/>
            <person name="Young C.A."/>
            <person name="Liachko I."/>
            <person name="Schardl C.L."/>
            <person name="Dupont P.Y."/>
            <person name="Berry D."/>
            <person name="Ram A."/>
            <person name="Scott B."/>
            <person name="Cox M.P."/>
        </authorList>
    </citation>
    <scope>NUCLEOTIDE SEQUENCE [LARGE SCALE GENOMIC DNA]</scope>
    <source>
        <strain evidence="1 2">Fl1</strain>
    </source>
</reference>